<dbReference type="AlphaFoldDB" id="A0A9D2TDJ5"/>
<keyword evidence="1" id="KW-1133">Transmembrane helix</keyword>
<evidence type="ECO:0000313" key="3">
    <source>
        <dbReference type="Proteomes" id="UP000823863"/>
    </source>
</evidence>
<feature type="transmembrane region" description="Helical" evidence="1">
    <location>
        <begin position="298"/>
        <end position="327"/>
    </location>
</feature>
<proteinExistence type="predicted"/>
<dbReference type="InterPro" id="IPR010540">
    <property type="entry name" value="CmpB_TMEM229"/>
</dbReference>
<dbReference type="Proteomes" id="UP000823863">
    <property type="component" value="Unassembled WGS sequence"/>
</dbReference>
<feature type="transmembrane region" description="Helical" evidence="1">
    <location>
        <begin position="42"/>
        <end position="60"/>
    </location>
</feature>
<name>A0A9D2TDJ5_9FIRM</name>
<evidence type="ECO:0000256" key="1">
    <source>
        <dbReference type="SAM" id="Phobius"/>
    </source>
</evidence>
<dbReference type="EMBL" id="DWWB01000035">
    <property type="protein sequence ID" value="HJC66430.1"/>
    <property type="molecule type" value="Genomic_DNA"/>
</dbReference>
<feature type="transmembrane region" description="Helical" evidence="1">
    <location>
        <begin position="66"/>
        <end position="88"/>
    </location>
</feature>
<organism evidence="2 3">
    <name type="scientific">Candidatus Enterocloster excrementigallinarum</name>
    <dbReference type="NCBI Taxonomy" id="2838558"/>
    <lineage>
        <taxon>Bacteria</taxon>
        <taxon>Bacillati</taxon>
        <taxon>Bacillota</taxon>
        <taxon>Clostridia</taxon>
        <taxon>Lachnospirales</taxon>
        <taxon>Lachnospiraceae</taxon>
        <taxon>Enterocloster</taxon>
    </lineage>
</organism>
<comment type="caution">
    <text evidence="2">The sequence shown here is derived from an EMBL/GenBank/DDBJ whole genome shotgun (WGS) entry which is preliminary data.</text>
</comment>
<reference evidence="2" key="2">
    <citation type="submission" date="2021-04" db="EMBL/GenBank/DDBJ databases">
        <authorList>
            <person name="Gilroy R."/>
        </authorList>
    </citation>
    <scope>NUCLEOTIDE SEQUENCE</scope>
    <source>
        <strain evidence="2">CHK198-12963</strain>
    </source>
</reference>
<feature type="transmembrane region" description="Helical" evidence="1">
    <location>
        <begin position="12"/>
        <end position="30"/>
    </location>
</feature>
<feature type="transmembrane region" description="Helical" evidence="1">
    <location>
        <begin position="380"/>
        <end position="401"/>
    </location>
</feature>
<feature type="transmembrane region" description="Helical" evidence="1">
    <location>
        <begin position="108"/>
        <end position="127"/>
    </location>
</feature>
<keyword evidence="1" id="KW-0472">Membrane</keyword>
<keyword evidence="1" id="KW-0812">Transmembrane</keyword>
<feature type="transmembrane region" description="Helical" evidence="1">
    <location>
        <begin position="142"/>
        <end position="166"/>
    </location>
</feature>
<dbReference type="Pfam" id="PF06541">
    <property type="entry name" value="ABC_trans_CmpB"/>
    <property type="match status" value="2"/>
</dbReference>
<accession>A0A9D2TDJ5</accession>
<sequence length="438" mass="49641">MELTFTQLLSLFFIYSLAGWLLETAAAAIFKRQLINKGYLSLPLCPIYGVEAAAFTLFLSELKGRPLFLFLGGAILSAFFTLITGHILERLLHRKWWDYRKFQFEGYLSLPVLALCGLGAVFCIRWGNPLFLELLELIPNGILRIFLIVLCVLLALDFSGSSFTLWQLRRKLQKLSSELIPFQGPIEAGNFLTRRIQRRLTHAYPNLRLEGIPSVFAPSREDREAVFAKGCCFHKLVWLFLLGSLLGDLTETIFCYITTGILMSRSSLVYGPFSIVWGFGCVMLTAFLYRYKDKNDRYIFLAGTVLGGAYEYICSVLSELVFGTIFWDYSGIPFNLGGRINLLYCFFWGIAAVVWLKGLYPRLSALIERIPSSIGIPATWVLIIFMVFNMAISGLALSRYVERQTVSSPSQGIVGEFLDDHFPDERMEHVYPNAKLVS</sequence>
<reference evidence="2" key="1">
    <citation type="journal article" date="2021" name="PeerJ">
        <title>Extensive microbial diversity within the chicken gut microbiome revealed by metagenomics and culture.</title>
        <authorList>
            <person name="Gilroy R."/>
            <person name="Ravi A."/>
            <person name="Getino M."/>
            <person name="Pursley I."/>
            <person name="Horton D.L."/>
            <person name="Alikhan N.F."/>
            <person name="Baker D."/>
            <person name="Gharbi K."/>
            <person name="Hall N."/>
            <person name="Watson M."/>
            <person name="Adriaenssens E.M."/>
            <person name="Foster-Nyarko E."/>
            <person name="Jarju S."/>
            <person name="Secka A."/>
            <person name="Antonio M."/>
            <person name="Oren A."/>
            <person name="Chaudhuri R.R."/>
            <person name="La Ragione R."/>
            <person name="Hildebrand F."/>
            <person name="Pallen M.J."/>
        </authorList>
    </citation>
    <scope>NUCLEOTIDE SEQUENCE</scope>
    <source>
        <strain evidence="2">CHK198-12963</strain>
    </source>
</reference>
<evidence type="ECO:0000313" key="2">
    <source>
        <dbReference type="EMBL" id="HJC66430.1"/>
    </source>
</evidence>
<feature type="transmembrane region" description="Helical" evidence="1">
    <location>
        <begin position="339"/>
        <end position="360"/>
    </location>
</feature>
<gene>
    <name evidence="2" type="ORF">H9931_06890</name>
</gene>
<protein>
    <submittedName>
        <fullName evidence="2">ABC transporter permease</fullName>
    </submittedName>
</protein>
<feature type="transmembrane region" description="Helical" evidence="1">
    <location>
        <begin position="269"/>
        <end position="291"/>
    </location>
</feature>